<dbReference type="GO" id="GO:0016887">
    <property type="term" value="F:ATP hydrolysis activity"/>
    <property type="evidence" value="ECO:0007669"/>
    <property type="project" value="InterPro"/>
</dbReference>
<feature type="domain" description="ATPase AAA-type core" evidence="2">
    <location>
        <begin position="469"/>
        <end position="596"/>
    </location>
</feature>
<accession>V6DJ70</accession>
<feature type="compositionally biased region" description="Polar residues" evidence="1">
    <location>
        <begin position="396"/>
        <end position="420"/>
    </location>
</feature>
<keyword evidence="4" id="KW-1185">Reference proteome</keyword>
<proteinExistence type="predicted"/>
<dbReference type="InterPro" id="IPR003959">
    <property type="entry name" value="ATPase_AAA_core"/>
</dbReference>
<dbReference type="STRING" id="673862.BABL1_gene_102"/>
<evidence type="ECO:0000313" key="3">
    <source>
        <dbReference type="EMBL" id="CDK30968.1"/>
    </source>
</evidence>
<reference evidence="3 4" key="1">
    <citation type="journal article" date="2015" name="Biol. Direct">
        <title>Babela massiliensis, a representative of a widespread bacterial phylum with unusual adaptations to parasitism in amoebae.</title>
        <authorList>
            <person name="Pagnier I."/>
            <person name="Yutin N."/>
            <person name="Croce O."/>
            <person name="Makarova K.S."/>
            <person name="Wolf Y.I."/>
            <person name="Benamar S."/>
            <person name="Raoult D."/>
            <person name="Koonin E.V."/>
            <person name="La Scola B."/>
        </authorList>
    </citation>
    <scope>NUCLEOTIDE SEQUENCE [LARGE SCALE GENOMIC DNA]</scope>
    <source>
        <strain evidence="4">BABL1</strain>
    </source>
</reference>
<dbReference type="AlphaFoldDB" id="V6DJ70"/>
<gene>
    <name evidence="3" type="ORF">BABL1_gene_102</name>
</gene>
<evidence type="ECO:0000256" key="1">
    <source>
        <dbReference type="SAM" id="MobiDB-lite"/>
    </source>
</evidence>
<dbReference type="EMBL" id="HG793133">
    <property type="protein sequence ID" value="CDK30968.1"/>
    <property type="molecule type" value="Genomic_DNA"/>
</dbReference>
<dbReference type="KEGG" id="dpb:BABL1_gene_102"/>
<dbReference type="OrthoDB" id="9783370at2"/>
<dbReference type="Proteomes" id="UP000018769">
    <property type="component" value="Chromosome I"/>
</dbReference>
<dbReference type="GO" id="GO:0008233">
    <property type="term" value="F:peptidase activity"/>
    <property type="evidence" value="ECO:0007669"/>
    <property type="project" value="UniProtKB-KW"/>
</dbReference>
<protein>
    <submittedName>
        <fullName evidence="3">Ulp1-like desumoylating protease fused to AAA ATPase</fullName>
    </submittedName>
</protein>
<keyword evidence="3" id="KW-0378">Hydrolase</keyword>
<name>V6DJ70_9BACT</name>
<sequence>MFIYNSRVKNLKTNIFFMLIVSNIYSLSMRCEKQELQSKISQYKVIQQEDGSSCGYHALYNGITIAKSLKNPSFKAFLDTNIGRSNFFGSSDSKWMKHIILSRIRLLARYYIIDTLFKSLKNIEVISQPQEHSYKLNLSNNWIKLKPLDRGLNDLESPRRDLCNLIVDVSNDLANRLIDLKEEKSLYKIKIEDMIEAFKAQYLAKKYKKINKLISRAIEHFIDLPNLYFEIVGDLLIKNNDKNEFYVVDWSNTSKRDFTKLDESHQNLTSLQNGHWLSSQEIESLIELEKEDITLSDINIFCIERDLEQLFDEDSGQEELKNLQRNFQDIDYSGTAIFLIYNSMHWVTCVVTKNSNQSANFIFADSLGRDFKSYSNLKTLIRLLINSDLLDTNQSSTEPIETYDSENVSKFSNEETQNDSTNEKEDIVDDLFLPLSLLFNKQNDEACYLGNIEILIEDLKDRKGFDKSILISGPPKTGKFSLAYAIAKLSNLPFIITDAATLVDSKMFNKKDENNSENINTSTIQPIDILLEQIKDKLPAVMFIHLLDKLLLDADSKDSKRLLINFILEKLIDYKRNNKVMFIISSYVAYDKYPENIKFIESNPIVVKFDLPDYNKRRSIILYYTVNYIKKTEDFLNRNANISNKKIFASGIKKMDISDLSSMTKGFSAYEIKEFIRKSYKAIEKGIENKSISTIYFWWKSRDLSNRIMDTLLVKYNPLAFPMAKISRGLLNNEDERVFINNLFYYWDIQRNELEEREKLRKNFEYRSMASYIKEFCKETENVQLAKDIFIYTFDSKVSQAILYMITEGALGGVAEGVKVIAKYGTKKVFERFIPAEDFKQLKDL</sequence>
<dbReference type="Pfam" id="PF00004">
    <property type="entry name" value="AAA"/>
    <property type="match status" value="1"/>
</dbReference>
<feature type="region of interest" description="Disordered" evidence="1">
    <location>
        <begin position="396"/>
        <end position="423"/>
    </location>
</feature>
<dbReference type="GO" id="GO:0005524">
    <property type="term" value="F:ATP binding"/>
    <property type="evidence" value="ECO:0007669"/>
    <property type="project" value="InterPro"/>
</dbReference>
<dbReference type="Gene3D" id="3.40.50.300">
    <property type="entry name" value="P-loop containing nucleotide triphosphate hydrolases"/>
    <property type="match status" value="1"/>
</dbReference>
<organism evidence="3 4">
    <name type="scientific">Candidatus Babela massiliensis</name>
    <dbReference type="NCBI Taxonomy" id="673862"/>
    <lineage>
        <taxon>Bacteria</taxon>
        <taxon>Candidatus Babelota</taxon>
        <taxon>Candidatus Babeliae</taxon>
        <taxon>Candidatus Babeliales</taxon>
        <taxon>Candidatus Babeliaceae</taxon>
        <taxon>Candidatus Babela</taxon>
    </lineage>
</organism>
<evidence type="ECO:0000313" key="4">
    <source>
        <dbReference type="Proteomes" id="UP000018769"/>
    </source>
</evidence>
<dbReference type="RefSeq" id="WP_023792920.1">
    <property type="nucleotide sequence ID" value="NC_023003.1"/>
</dbReference>
<dbReference type="InterPro" id="IPR027417">
    <property type="entry name" value="P-loop_NTPase"/>
</dbReference>
<dbReference type="GO" id="GO:0006508">
    <property type="term" value="P:proteolysis"/>
    <property type="evidence" value="ECO:0007669"/>
    <property type="project" value="UniProtKB-KW"/>
</dbReference>
<keyword evidence="3" id="KW-0645">Protease</keyword>
<dbReference type="SUPFAM" id="SSF52540">
    <property type="entry name" value="P-loop containing nucleoside triphosphate hydrolases"/>
    <property type="match status" value="1"/>
</dbReference>
<dbReference type="HOGENOM" id="CLU_335469_0_0_7"/>
<evidence type="ECO:0000259" key="2">
    <source>
        <dbReference type="Pfam" id="PF00004"/>
    </source>
</evidence>
<dbReference type="eggNOG" id="COG0464">
    <property type="taxonomic scope" value="Bacteria"/>
</dbReference>